<organism evidence="2 3">
    <name type="scientific">Notothenia coriiceps</name>
    <name type="common">black rockcod</name>
    <dbReference type="NCBI Taxonomy" id="8208"/>
    <lineage>
        <taxon>Eukaryota</taxon>
        <taxon>Metazoa</taxon>
        <taxon>Chordata</taxon>
        <taxon>Craniata</taxon>
        <taxon>Vertebrata</taxon>
        <taxon>Euteleostomi</taxon>
        <taxon>Actinopterygii</taxon>
        <taxon>Neopterygii</taxon>
        <taxon>Teleostei</taxon>
        <taxon>Neoteleostei</taxon>
        <taxon>Acanthomorphata</taxon>
        <taxon>Eupercaria</taxon>
        <taxon>Perciformes</taxon>
        <taxon>Notothenioidei</taxon>
        <taxon>Nototheniidae</taxon>
        <taxon>Notothenia</taxon>
    </lineage>
</organism>
<proteinExistence type="predicted"/>
<evidence type="ECO:0000313" key="3">
    <source>
        <dbReference type="RefSeq" id="XP_010788780.1"/>
    </source>
</evidence>
<evidence type="ECO:0000313" key="2">
    <source>
        <dbReference type="Proteomes" id="UP000504611"/>
    </source>
</evidence>
<evidence type="ECO:0000256" key="1">
    <source>
        <dbReference type="SAM" id="MobiDB-lite"/>
    </source>
</evidence>
<dbReference type="GO" id="GO:0045271">
    <property type="term" value="C:respiratory chain complex I"/>
    <property type="evidence" value="ECO:0007669"/>
    <property type="project" value="InterPro"/>
</dbReference>
<dbReference type="Proteomes" id="UP000504611">
    <property type="component" value="Unplaced"/>
</dbReference>
<feature type="region of interest" description="Disordered" evidence="1">
    <location>
        <begin position="37"/>
        <end position="60"/>
    </location>
</feature>
<reference evidence="3" key="1">
    <citation type="submission" date="2025-08" db="UniProtKB">
        <authorList>
            <consortium name="RefSeq"/>
        </authorList>
    </citation>
    <scope>IDENTIFICATION</scope>
    <source>
        <tissue evidence="3">Muscle</tissue>
    </source>
</reference>
<protein>
    <submittedName>
        <fullName evidence="3">Fibrous sheath CABYR-binding protein isoform X1</fullName>
    </submittedName>
</protein>
<gene>
    <name evidence="3" type="primary">ndufv3</name>
</gene>
<name>A0A6I9PMA8_9TELE</name>
<keyword evidence="2" id="KW-1185">Reference proteome</keyword>
<dbReference type="GO" id="GO:0042775">
    <property type="term" value="P:mitochondrial ATP synthesis coupled electron transport"/>
    <property type="evidence" value="ECO:0007669"/>
    <property type="project" value="TreeGrafter"/>
</dbReference>
<dbReference type="PANTHER" id="PTHR17117:SF3">
    <property type="entry name" value="NADH DEHYDROGENASE [UBIQUINONE] FLAVOPROTEIN 3, MITOCHONDRIAL"/>
    <property type="match status" value="1"/>
</dbReference>
<dbReference type="PANTHER" id="PTHR17117">
    <property type="entry name" value="NADH-UBIQUINONE OXIDOREDUCTASE"/>
    <property type="match status" value="1"/>
</dbReference>
<dbReference type="OrthoDB" id="6161911at2759"/>
<dbReference type="KEGG" id="ncc:104962086"/>
<feature type="compositionally biased region" description="Basic and acidic residues" evidence="1">
    <location>
        <begin position="162"/>
        <end position="171"/>
    </location>
</feature>
<sequence>MATYLLRLGRLGSLKCLHQESWCILRSRPAALFCSRAEGPPQSAERPPQSAERGEAAGKTAEVQDERATLLAYKTAVTFPVRLSEPGVFLTQGVGATESVASPIAAAETAVAAAQVIINTAASTTDDADAVATAFSEPLDPAADGSSSSSSSSDSDSDSDSEDKNLEKAETKTSLPEVSYSSVQQRAEVQEVASDVKGGTNEVKKEVPPEPEATPACSAAAAEAAQAPATIEAPSVSSEELVDPAPEICTATGDTMTSPEVSAKVEPAPELIKNDQVQTSAEVVIEASTSEKAQTDVRVYATEPPPAEYPAEAAEALVKATEADPVEAAAESVETEVAPTEVAAEAVAEVSALVKSTKDLVDPAPAIAQAAPAEAGVESSAPEELVDPAPVLAQASPAEAAVEDTEPVQGTEELVDPAAVVAEAAPAGDAAGPVEAEAAPTEVAAEAAAGGSVPEESPEDLVDTAPVIAEAAGEELQAEGPVEASEEAAAPPEPNEPFDNSTYKNIQHHNYTPFTFADLDVEMAKFRLPQPSSIRH</sequence>
<accession>A0A6I9PMA8</accession>
<dbReference type="InterPro" id="IPR026193">
    <property type="entry name" value="NDUFV3"/>
</dbReference>
<dbReference type="GO" id="GO:0005739">
    <property type="term" value="C:mitochondrion"/>
    <property type="evidence" value="ECO:0007669"/>
    <property type="project" value="InterPro"/>
</dbReference>
<feature type="compositionally biased region" description="Low complexity" evidence="1">
    <location>
        <begin position="478"/>
        <end position="490"/>
    </location>
</feature>
<dbReference type="RefSeq" id="XP_010788780.1">
    <property type="nucleotide sequence ID" value="XM_010790478.1"/>
</dbReference>
<dbReference type="CTD" id="4731"/>
<dbReference type="GeneID" id="104962086"/>
<feature type="region of interest" description="Disordered" evidence="1">
    <location>
        <begin position="138"/>
        <end position="274"/>
    </location>
</feature>
<feature type="compositionally biased region" description="Low complexity" evidence="1">
    <location>
        <begin position="426"/>
        <end position="455"/>
    </location>
</feature>
<dbReference type="Pfam" id="PF15880">
    <property type="entry name" value="NDUFV3"/>
    <property type="match status" value="1"/>
</dbReference>
<feature type="compositionally biased region" description="Polar residues" evidence="1">
    <location>
        <begin position="172"/>
        <end position="187"/>
    </location>
</feature>
<feature type="region of interest" description="Disordered" evidence="1">
    <location>
        <begin position="369"/>
        <end position="410"/>
    </location>
</feature>
<dbReference type="AlphaFoldDB" id="A0A6I9PMA8"/>
<feature type="compositionally biased region" description="Low complexity" evidence="1">
    <location>
        <begin position="213"/>
        <end position="234"/>
    </location>
</feature>
<feature type="region of interest" description="Disordered" evidence="1">
    <location>
        <begin position="426"/>
        <end position="505"/>
    </location>
</feature>